<accession>A0A108ITH1</accession>
<proteinExistence type="predicted"/>
<feature type="region of interest" description="Disordered" evidence="1">
    <location>
        <begin position="217"/>
        <end position="247"/>
    </location>
</feature>
<dbReference type="Pfam" id="PF21821">
    <property type="entry name" value="Dit_like"/>
    <property type="match status" value="1"/>
</dbReference>
<comment type="caution">
    <text evidence="3">The sequence shown here is derived from an EMBL/GenBank/DDBJ whole genome shotgun (WGS) entry which is preliminary data.</text>
</comment>
<evidence type="ECO:0000313" key="4">
    <source>
        <dbReference type="Proteomes" id="UP000068603"/>
    </source>
</evidence>
<protein>
    <recommendedName>
        <fullName evidence="2">Dit-like phage tail protein N-terminal domain-containing protein</fullName>
    </recommendedName>
</protein>
<reference evidence="3 4" key="1">
    <citation type="submission" date="2015-11" db="EMBL/GenBank/DDBJ databases">
        <title>Expanding the genomic diversity of Burkholderia species for the development of highly accurate diagnostics.</title>
        <authorList>
            <person name="Sahl J."/>
            <person name="Keim P."/>
            <person name="Wagner D."/>
        </authorList>
    </citation>
    <scope>NUCLEOTIDE SEQUENCE [LARGE SCALE GENOMIC DNA]</scope>
    <source>
        <strain evidence="3 4">MSMB1960WGS</strain>
    </source>
</reference>
<name>A0A108ITH1_9BURK</name>
<dbReference type="Proteomes" id="UP000068603">
    <property type="component" value="Unassembled WGS sequence"/>
</dbReference>
<dbReference type="InterPro" id="IPR048494">
    <property type="entry name" value="Dit-like_N"/>
</dbReference>
<gene>
    <name evidence="3" type="ORF">WT44_13805</name>
</gene>
<dbReference type="EMBL" id="LPHB01000040">
    <property type="protein sequence ID" value="KWA62699.1"/>
    <property type="molecule type" value="Genomic_DNA"/>
</dbReference>
<feature type="compositionally biased region" description="Polar residues" evidence="1">
    <location>
        <begin position="231"/>
        <end position="241"/>
    </location>
</feature>
<dbReference type="RefSeq" id="WP_060150070.1">
    <property type="nucleotide sequence ID" value="NZ_LPGD01000097.1"/>
</dbReference>
<organism evidence="3">
    <name type="scientific">Burkholderia stagnalis</name>
    <dbReference type="NCBI Taxonomy" id="1503054"/>
    <lineage>
        <taxon>Bacteria</taxon>
        <taxon>Pseudomonadati</taxon>
        <taxon>Pseudomonadota</taxon>
        <taxon>Betaproteobacteria</taxon>
        <taxon>Burkholderiales</taxon>
        <taxon>Burkholderiaceae</taxon>
        <taxon>Burkholderia</taxon>
        <taxon>Burkholderia cepacia complex</taxon>
    </lineage>
</organism>
<feature type="domain" description="Dit-like phage tail protein N-terminal" evidence="2">
    <location>
        <begin position="17"/>
        <end position="211"/>
    </location>
</feature>
<evidence type="ECO:0000313" key="3">
    <source>
        <dbReference type="EMBL" id="KWA62699.1"/>
    </source>
</evidence>
<dbReference type="AlphaFoldDB" id="A0A108ITH1"/>
<evidence type="ECO:0000256" key="1">
    <source>
        <dbReference type="SAM" id="MobiDB-lite"/>
    </source>
</evidence>
<evidence type="ECO:0000259" key="2">
    <source>
        <dbReference type="Pfam" id="PF21821"/>
    </source>
</evidence>
<sequence length="262" mass="27329">MVAGKQVLRTAIGTITLDVVTEESHTSDLEITENPVESGAEIADHAFLKPGEVVISGTVVSYEPPSDSSLLARAVNIRSATDFLDVIGTPTSFEAFTADTLARAKRELTSFVGSSANAIAGLIAPRALAPWLPDFSSWISGDTSASANRIGQIHDALLALQKSGSPIEVQTMSRLYEDMLLKTVAMQQSSVHGAVLTVTCRRIFIVETKKAGGLSVASGAKKSGRAGKQGASATQKGNVQGTDAAGKRSAIRRAIDFVTGAS</sequence>